<gene>
    <name evidence="10" type="ORF">SLS59_004932</name>
</gene>
<keyword evidence="4 7" id="KW-1133">Transmembrane helix</keyword>
<evidence type="ECO:0000256" key="3">
    <source>
        <dbReference type="ARBA" id="ARBA00022729"/>
    </source>
</evidence>
<evidence type="ECO:0000256" key="4">
    <source>
        <dbReference type="ARBA" id="ARBA00022989"/>
    </source>
</evidence>
<name>A0ABR3RCR6_9PLEO</name>
<protein>
    <recommendedName>
        <fullName evidence="9">L-type lectin-like domain-containing protein</fullName>
    </recommendedName>
</protein>
<evidence type="ECO:0000256" key="5">
    <source>
        <dbReference type="ARBA" id="ARBA00023136"/>
    </source>
</evidence>
<dbReference type="InterPro" id="IPR005052">
    <property type="entry name" value="Lectin_leg"/>
</dbReference>
<dbReference type="InterPro" id="IPR035661">
    <property type="entry name" value="EMP46/EMP47_N"/>
</dbReference>
<evidence type="ECO:0000256" key="7">
    <source>
        <dbReference type="SAM" id="Phobius"/>
    </source>
</evidence>
<dbReference type="CDD" id="cd06903">
    <property type="entry name" value="lectin_EMP46_EMP47"/>
    <property type="match status" value="1"/>
</dbReference>
<feature type="chain" id="PRO_5045556639" description="L-type lectin-like domain-containing protein" evidence="8">
    <location>
        <begin position="24"/>
        <end position="457"/>
    </location>
</feature>
<dbReference type="InterPro" id="IPR051136">
    <property type="entry name" value="Intracellular_Lectin-GPT"/>
</dbReference>
<evidence type="ECO:0000313" key="11">
    <source>
        <dbReference type="Proteomes" id="UP001521222"/>
    </source>
</evidence>
<comment type="subcellular location">
    <subcellularLocation>
        <location evidence="1">Membrane</location>
        <topology evidence="1">Single-pass type I membrane protein</topology>
    </subcellularLocation>
</comment>
<dbReference type="EMBL" id="JAKIXB020000014">
    <property type="protein sequence ID" value="KAL1602244.1"/>
    <property type="molecule type" value="Genomic_DNA"/>
</dbReference>
<dbReference type="Pfam" id="PF03388">
    <property type="entry name" value="Lectin_leg-like"/>
    <property type="match status" value="1"/>
</dbReference>
<feature type="signal peptide" evidence="8">
    <location>
        <begin position="1"/>
        <end position="23"/>
    </location>
</feature>
<dbReference type="Gene3D" id="2.60.120.200">
    <property type="match status" value="1"/>
</dbReference>
<dbReference type="PANTHER" id="PTHR12223:SF28">
    <property type="entry name" value="LECTIN, MANNOSE BINDING 1 LIKE"/>
    <property type="match status" value="1"/>
</dbReference>
<accession>A0ABR3RCR6</accession>
<evidence type="ECO:0000256" key="8">
    <source>
        <dbReference type="SAM" id="SignalP"/>
    </source>
</evidence>
<keyword evidence="11" id="KW-1185">Reference proteome</keyword>
<comment type="caution">
    <text evidence="10">The sequence shown here is derived from an EMBL/GenBank/DDBJ whole genome shotgun (WGS) entry which is preliminary data.</text>
</comment>
<evidence type="ECO:0000313" key="10">
    <source>
        <dbReference type="EMBL" id="KAL1602244.1"/>
    </source>
</evidence>
<evidence type="ECO:0000259" key="9">
    <source>
        <dbReference type="PROSITE" id="PS51328"/>
    </source>
</evidence>
<dbReference type="SUPFAM" id="SSF49899">
    <property type="entry name" value="Concanavalin A-like lectins/glucanases"/>
    <property type="match status" value="1"/>
</dbReference>
<feature type="compositionally biased region" description="Low complexity" evidence="6">
    <location>
        <begin position="263"/>
        <end position="291"/>
    </location>
</feature>
<organism evidence="10 11">
    <name type="scientific">Nothophoma quercina</name>
    <dbReference type="NCBI Taxonomy" id="749835"/>
    <lineage>
        <taxon>Eukaryota</taxon>
        <taxon>Fungi</taxon>
        <taxon>Dikarya</taxon>
        <taxon>Ascomycota</taxon>
        <taxon>Pezizomycotina</taxon>
        <taxon>Dothideomycetes</taxon>
        <taxon>Pleosporomycetidae</taxon>
        <taxon>Pleosporales</taxon>
        <taxon>Pleosporineae</taxon>
        <taxon>Didymellaceae</taxon>
        <taxon>Nothophoma</taxon>
    </lineage>
</organism>
<dbReference type="PANTHER" id="PTHR12223">
    <property type="entry name" value="VESICULAR MANNOSE-BINDING LECTIN"/>
    <property type="match status" value="1"/>
</dbReference>
<dbReference type="InterPro" id="IPR013320">
    <property type="entry name" value="ConA-like_dom_sf"/>
</dbReference>
<evidence type="ECO:0000256" key="6">
    <source>
        <dbReference type="SAM" id="MobiDB-lite"/>
    </source>
</evidence>
<dbReference type="PROSITE" id="PS51328">
    <property type="entry name" value="L_LECTIN_LIKE"/>
    <property type="match status" value="1"/>
</dbReference>
<proteinExistence type="predicted"/>
<feature type="transmembrane region" description="Helical" evidence="7">
    <location>
        <begin position="424"/>
        <end position="445"/>
    </location>
</feature>
<dbReference type="Proteomes" id="UP001521222">
    <property type="component" value="Unassembled WGS sequence"/>
</dbReference>
<reference evidence="10 11" key="1">
    <citation type="submission" date="2024-02" db="EMBL/GenBank/DDBJ databases">
        <title>De novo assembly and annotation of 12 fungi associated with fruit tree decline syndrome in Ontario, Canada.</title>
        <authorList>
            <person name="Sulman M."/>
            <person name="Ellouze W."/>
            <person name="Ilyukhin E."/>
        </authorList>
    </citation>
    <scope>NUCLEOTIDE SEQUENCE [LARGE SCALE GENOMIC DNA]</scope>
    <source>
        <strain evidence="10 11">M97-236</strain>
    </source>
</reference>
<evidence type="ECO:0000256" key="2">
    <source>
        <dbReference type="ARBA" id="ARBA00022692"/>
    </source>
</evidence>
<sequence length="457" mass="51397">MYITSRTLQTIAWSTLAVSAAHAQYIIDNHSFGHKDGVYISPDLRSIPHFDVVGVDDYKPQVLSDRVILTPPYPGSKRGALWSTSPMGHSGDWTAELDFRATGMERGGGNLQLWYTKESQAHDKPSSLYTAPKFDGLVLVVDQYEGHGGSVRGFLNDGTKDFKSHPDPDQLAFGKCDHAYRNRGHLSTIKLHHAEGFLEVIVDGESCFKTDKVKLPSDYYFGISASSAENPDSFEVHKFIVSTTNSHTREEPVRQRFPDARNQQHQNQQPVQNQPHQESAQQAHAQQNSPPKKMASSQSIPPWIQDVLASNVKTDNDRFEDLHNRIQDIAHHVSAIYTAIESINELAEHRHNELMSRLAPIDDRSAHNVRLSESTKSTVEQVLRDLESKDYKELIAAMHRRIEDNHKDIPNVVKAVVQQHGLSWMSLLAIAFAVQVMVVGAYLVYKKRRGGAPKKYL</sequence>
<evidence type="ECO:0000256" key="1">
    <source>
        <dbReference type="ARBA" id="ARBA00004479"/>
    </source>
</evidence>
<keyword evidence="3 8" id="KW-0732">Signal</keyword>
<keyword evidence="5 7" id="KW-0472">Membrane</keyword>
<feature type="region of interest" description="Disordered" evidence="6">
    <location>
        <begin position="260"/>
        <end position="299"/>
    </location>
</feature>
<feature type="domain" description="L-type lectin-like" evidence="9">
    <location>
        <begin position="31"/>
        <end position="244"/>
    </location>
</feature>
<keyword evidence="2 7" id="KW-0812">Transmembrane</keyword>